<dbReference type="AntiFam" id="ANF00266">
    <property type="entry name" value="DNA repeat translations related to WP_020751851.1"/>
</dbReference>
<feature type="region of interest" description="Disordered" evidence="1">
    <location>
        <begin position="31"/>
        <end position="62"/>
    </location>
</feature>
<protein>
    <recommendedName>
        <fullName evidence="4">Alpha-galactosidase</fullName>
    </recommendedName>
</protein>
<sequence length="62" mass="6830">MDGRIPIRVVFLCFGSVRLALASRRLAPHLTRSPAQNPACKDLRRNGQSVTSTAKDGLILRK</sequence>
<organism evidence="2 3">
    <name type="scientific">Lacticaseibacillus rhamnosus</name>
    <name type="common">Lactobacillus rhamnosus</name>
    <dbReference type="NCBI Taxonomy" id="47715"/>
    <lineage>
        <taxon>Bacteria</taxon>
        <taxon>Bacillati</taxon>
        <taxon>Bacillota</taxon>
        <taxon>Bacilli</taxon>
        <taxon>Lactobacillales</taxon>
        <taxon>Lactobacillaceae</taxon>
        <taxon>Lacticaseibacillus</taxon>
    </lineage>
</organism>
<name>A0AB74IGD4_LACRH</name>
<dbReference type="EMBL" id="SSHM01000001">
    <property type="protein sequence ID" value="THC80816.1"/>
    <property type="molecule type" value="Genomic_DNA"/>
</dbReference>
<dbReference type="NCBIfam" id="NF040509">
    <property type="entry name" value="Lacto_palin_RPT"/>
    <property type="match status" value="1"/>
</dbReference>
<evidence type="ECO:0000313" key="3">
    <source>
        <dbReference type="Proteomes" id="UP000307517"/>
    </source>
</evidence>
<dbReference type="AlphaFoldDB" id="A0AB74IGD4"/>
<gene>
    <name evidence="2" type="ORF">E6L36_10700</name>
</gene>
<dbReference type="Proteomes" id="UP000307517">
    <property type="component" value="Unassembled WGS sequence"/>
</dbReference>
<proteinExistence type="predicted"/>
<comment type="caution">
    <text evidence="2">The sequence shown here is derived from an EMBL/GenBank/DDBJ whole genome shotgun (WGS) entry which is preliminary data.</text>
</comment>
<evidence type="ECO:0000313" key="2">
    <source>
        <dbReference type="EMBL" id="THC80816.1"/>
    </source>
</evidence>
<evidence type="ECO:0008006" key="4">
    <source>
        <dbReference type="Google" id="ProtNLM"/>
    </source>
</evidence>
<evidence type="ECO:0000256" key="1">
    <source>
        <dbReference type="SAM" id="MobiDB-lite"/>
    </source>
</evidence>
<reference evidence="2 3" key="1">
    <citation type="submission" date="2019-04" db="EMBL/GenBank/DDBJ databases">
        <title>Genome Announcement to Ensure Probiotic Safety of Lactobacillus rhamnosus UBLR-58.</title>
        <authorList>
            <person name="Sulthana A."/>
            <person name="Lakshmi S.G."/>
            <person name="Madempudi R.S."/>
        </authorList>
    </citation>
    <scope>NUCLEOTIDE SEQUENCE [LARGE SCALE GENOMIC DNA]</scope>
    <source>
        <strain evidence="2 3">UBLR-58</strain>
    </source>
</reference>
<accession>A0AB74IGD4</accession>